<proteinExistence type="predicted"/>
<name>A0ACC2T133_9FUNG</name>
<evidence type="ECO:0000313" key="2">
    <source>
        <dbReference type="Proteomes" id="UP001165960"/>
    </source>
</evidence>
<sequence>MPASYLRSRSQSPRPRRVRKAFTFSGRDYFQYLETKRLEFEKERASLSIYISPLKVFGYFFLYGLNKIYLAASWLLQHYVYLTAFSGLFLSLYISLYYDGVHQQLFRLVKGEVKFYGFWLLLGVASSIGLGTGLHTFVLFLGPHVAEIAMVAHECGSLNFAVRGVDKLSCRVNNNSTGVTPVMILLKVLPESLIWGFGTALGELPPYFIARAAAYAGKGNAEMEELQSLSKENPGSLGIRQRIILGVYKLLLRTGFLGIFICASIPNPLFDLAGITCGHFLVPFATFFSAVVFGKGFVKAPLQVFIIIVLFSKKSIQMVLNYLKPRMPYIHDSIERMVNDQIKSIRSGNTMSSESGAGTKLIPLLWNSLIVLMMLYFLFSIIESLAHTYLQQHQETELLHMPQPARKRSKSM</sequence>
<keyword evidence="2" id="KW-1185">Reference proteome</keyword>
<dbReference type="EMBL" id="QTSX02003758">
    <property type="protein sequence ID" value="KAJ9068278.1"/>
    <property type="molecule type" value="Genomic_DNA"/>
</dbReference>
<accession>A0ACC2T133</accession>
<dbReference type="Proteomes" id="UP001165960">
    <property type="component" value="Unassembled WGS sequence"/>
</dbReference>
<evidence type="ECO:0000313" key="1">
    <source>
        <dbReference type="EMBL" id="KAJ9068278.1"/>
    </source>
</evidence>
<comment type="caution">
    <text evidence="1">The sequence shown here is derived from an EMBL/GenBank/DDBJ whole genome shotgun (WGS) entry which is preliminary data.</text>
</comment>
<protein>
    <submittedName>
        <fullName evidence="1">Uncharacterized protein</fullName>
    </submittedName>
</protein>
<reference evidence="1" key="1">
    <citation type="submission" date="2022-04" db="EMBL/GenBank/DDBJ databases">
        <title>Genome of the entomopathogenic fungus Entomophthora muscae.</title>
        <authorList>
            <person name="Elya C."/>
            <person name="Lovett B.R."/>
            <person name="Lee E."/>
            <person name="Macias A.M."/>
            <person name="Hajek A.E."/>
            <person name="De Bivort B.L."/>
            <person name="Kasson M.T."/>
            <person name="De Fine Licht H.H."/>
            <person name="Stajich J.E."/>
        </authorList>
    </citation>
    <scope>NUCLEOTIDE SEQUENCE</scope>
    <source>
        <strain evidence="1">Berkeley</strain>
    </source>
</reference>
<gene>
    <name evidence="1" type="ORF">DSO57_1030362</name>
</gene>
<organism evidence="1 2">
    <name type="scientific">Entomophthora muscae</name>
    <dbReference type="NCBI Taxonomy" id="34485"/>
    <lineage>
        <taxon>Eukaryota</taxon>
        <taxon>Fungi</taxon>
        <taxon>Fungi incertae sedis</taxon>
        <taxon>Zoopagomycota</taxon>
        <taxon>Entomophthoromycotina</taxon>
        <taxon>Entomophthoromycetes</taxon>
        <taxon>Entomophthorales</taxon>
        <taxon>Entomophthoraceae</taxon>
        <taxon>Entomophthora</taxon>
    </lineage>
</organism>